<feature type="transmembrane region" description="Helical" evidence="1">
    <location>
        <begin position="6"/>
        <end position="23"/>
    </location>
</feature>
<protein>
    <submittedName>
        <fullName evidence="2">Uncharacterized protein</fullName>
    </submittedName>
</protein>
<keyword evidence="1" id="KW-0472">Membrane</keyword>
<dbReference type="STRING" id="1421.A2J09_07955"/>
<sequence length="77" mass="8591">MVLAVAILIIAIIVALIFIPKLKKQQDRKAIIVFSFLLLIGTALNMGIALKIHIPSPLDLITFIFTPIRDYIVSFTK</sequence>
<accession>A0A2X1A0M8</accession>
<organism evidence="2 3">
    <name type="scientific">Lysinibacillus capsici</name>
    <dbReference type="NCBI Taxonomy" id="2115968"/>
    <lineage>
        <taxon>Bacteria</taxon>
        <taxon>Bacillati</taxon>
        <taxon>Bacillota</taxon>
        <taxon>Bacilli</taxon>
        <taxon>Bacillales</taxon>
        <taxon>Bacillaceae</taxon>
        <taxon>Lysinibacillus</taxon>
    </lineage>
</organism>
<dbReference type="Proteomes" id="UP000251431">
    <property type="component" value="Unassembled WGS sequence"/>
</dbReference>
<evidence type="ECO:0000313" key="2">
    <source>
        <dbReference type="EMBL" id="SPU38743.1"/>
    </source>
</evidence>
<reference evidence="2 3" key="1">
    <citation type="submission" date="2018-06" db="EMBL/GenBank/DDBJ databases">
        <authorList>
            <consortium name="Pathogen Informatics"/>
            <person name="Doyle S."/>
        </authorList>
    </citation>
    <scope>NUCLEOTIDE SEQUENCE [LARGE SCALE GENOMIC DNA]</scope>
    <source>
        <strain evidence="2 3">NCTC7582</strain>
    </source>
</reference>
<gene>
    <name evidence="2" type="ORF">NCTC7582_04710</name>
</gene>
<proteinExistence type="predicted"/>
<dbReference type="RefSeq" id="WP_048393074.1">
    <property type="nucleotide sequence ID" value="NZ_CP137622.1"/>
</dbReference>
<evidence type="ECO:0000313" key="3">
    <source>
        <dbReference type="Proteomes" id="UP000251431"/>
    </source>
</evidence>
<name>A0A2X1A0M8_9BACI</name>
<dbReference type="AlphaFoldDB" id="A0A2X1A0M8"/>
<keyword evidence="1" id="KW-1133">Transmembrane helix</keyword>
<dbReference type="EMBL" id="UAQE01000004">
    <property type="protein sequence ID" value="SPU38743.1"/>
    <property type="molecule type" value="Genomic_DNA"/>
</dbReference>
<keyword evidence="1" id="KW-0812">Transmembrane</keyword>
<feature type="transmembrane region" description="Helical" evidence="1">
    <location>
        <begin position="30"/>
        <end position="50"/>
    </location>
</feature>
<evidence type="ECO:0000256" key="1">
    <source>
        <dbReference type="SAM" id="Phobius"/>
    </source>
</evidence>